<evidence type="ECO:0000256" key="5">
    <source>
        <dbReference type="ARBA" id="ARBA00022801"/>
    </source>
</evidence>
<comment type="caution">
    <text evidence="13">The sequence shown here is derived from an EMBL/GenBank/DDBJ whole genome shotgun (WGS) entry which is preliminary data.</text>
</comment>
<keyword evidence="10" id="KW-0472">Membrane</keyword>
<gene>
    <name evidence="13" type="ORF">NMN56_007910</name>
</gene>
<dbReference type="Gene3D" id="1.10.3810.10">
    <property type="entry name" value="Biosynthetic peptidoglycan transglycosylase-like"/>
    <property type="match status" value="1"/>
</dbReference>
<keyword evidence="5" id="KW-0378">Hydrolase</keyword>
<dbReference type="SUPFAM" id="SSF53955">
    <property type="entry name" value="Lysozyme-like"/>
    <property type="match status" value="1"/>
</dbReference>
<dbReference type="GO" id="GO:0016757">
    <property type="term" value="F:glycosyltransferase activity"/>
    <property type="evidence" value="ECO:0007669"/>
    <property type="project" value="UniProtKB-KW"/>
</dbReference>
<dbReference type="RefSeq" id="WP_274044411.1">
    <property type="nucleotide sequence ID" value="NZ_JANCPR020000006.1"/>
</dbReference>
<evidence type="ECO:0000256" key="7">
    <source>
        <dbReference type="ARBA" id="ARBA00034000"/>
    </source>
</evidence>
<comment type="catalytic activity">
    <reaction evidence="8">
        <text>[GlcNAc-(1-&gt;4)-Mur2Ac(oyl-L-Ala-gamma-D-Glu-L-Lys-D-Ala-D-Ala)](n)-di-trans,octa-cis-undecaprenyl diphosphate + beta-D-GlcNAc-(1-&gt;4)-Mur2Ac(oyl-L-Ala-gamma-D-Glu-L-Lys-D-Ala-D-Ala)-di-trans,octa-cis-undecaprenyl diphosphate = [GlcNAc-(1-&gt;4)-Mur2Ac(oyl-L-Ala-gamma-D-Glu-L-Lys-D-Ala-D-Ala)](n+1)-di-trans,octa-cis-undecaprenyl diphosphate + di-trans,octa-cis-undecaprenyl diphosphate + H(+)</text>
        <dbReference type="Rhea" id="RHEA:23708"/>
        <dbReference type="Rhea" id="RHEA-COMP:9602"/>
        <dbReference type="Rhea" id="RHEA-COMP:9603"/>
        <dbReference type="ChEBI" id="CHEBI:15378"/>
        <dbReference type="ChEBI" id="CHEBI:58405"/>
        <dbReference type="ChEBI" id="CHEBI:60033"/>
        <dbReference type="ChEBI" id="CHEBI:78435"/>
        <dbReference type="EC" id="2.4.99.28"/>
    </reaction>
</comment>
<dbReference type="InterPro" id="IPR036950">
    <property type="entry name" value="PBP_transglycosylase"/>
</dbReference>
<feature type="region of interest" description="Disordered" evidence="9">
    <location>
        <begin position="670"/>
        <end position="768"/>
    </location>
</feature>
<name>A0ABT6ZSM0_9ACTN</name>
<feature type="domain" description="Glycosyl transferase family 51" evidence="12">
    <location>
        <begin position="77"/>
        <end position="261"/>
    </location>
</feature>
<evidence type="ECO:0000313" key="14">
    <source>
        <dbReference type="Proteomes" id="UP001214441"/>
    </source>
</evidence>
<feature type="transmembrane region" description="Helical" evidence="10">
    <location>
        <begin position="20"/>
        <end position="45"/>
    </location>
</feature>
<dbReference type="InterPro" id="IPR001460">
    <property type="entry name" value="PCN-bd_Tpept"/>
</dbReference>
<comment type="catalytic activity">
    <reaction evidence="7">
        <text>Preferential cleavage: (Ac)2-L-Lys-D-Ala-|-D-Ala. Also transpeptidation of peptidyl-alanyl moieties that are N-acyl substituents of D-alanine.</text>
        <dbReference type="EC" id="3.4.16.4"/>
    </reaction>
</comment>
<dbReference type="InterPro" id="IPR023346">
    <property type="entry name" value="Lysozyme-like_dom_sf"/>
</dbReference>
<evidence type="ECO:0000256" key="3">
    <source>
        <dbReference type="ARBA" id="ARBA00022676"/>
    </source>
</evidence>
<dbReference type="PANTHER" id="PTHR32282:SF33">
    <property type="entry name" value="PEPTIDOGLYCAN GLYCOSYLTRANSFERASE"/>
    <property type="match status" value="1"/>
</dbReference>
<evidence type="ECO:0000259" key="12">
    <source>
        <dbReference type="Pfam" id="PF00912"/>
    </source>
</evidence>
<keyword evidence="2" id="KW-0645">Protease</keyword>
<dbReference type="EMBL" id="JANCPR020000006">
    <property type="protein sequence ID" value="MDJ1131877.1"/>
    <property type="molecule type" value="Genomic_DNA"/>
</dbReference>
<evidence type="ECO:0000256" key="4">
    <source>
        <dbReference type="ARBA" id="ARBA00022679"/>
    </source>
</evidence>
<accession>A0ABT6ZSM0</accession>
<feature type="compositionally biased region" description="Gly residues" evidence="9">
    <location>
        <begin position="718"/>
        <end position="768"/>
    </location>
</feature>
<dbReference type="InterPro" id="IPR050396">
    <property type="entry name" value="Glycosyltr_51/Transpeptidase"/>
</dbReference>
<organism evidence="13 14">
    <name type="scientific">Streptomyces iconiensis</name>
    <dbReference type="NCBI Taxonomy" id="1384038"/>
    <lineage>
        <taxon>Bacteria</taxon>
        <taxon>Bacillati</taxon>
        <taxon>Actinomycetota</taxon>
        <taxon>Actinomycetes</taxon>
        <taxon>Kitasatosporales</taxon>
        <taxon>Streptomycetaceae</taxon>
        <taxon>Streptomyces</taxon>
    </lineage>
</organism>
<evidence type="ECO:0000256" key="1">
    <source>
        <dbReference type="ARBA" id="ARBA00022645"/>
    </source>
</evidence>
<dbReference type="Gene3D" id="3.40.710.10">
    <property type="entry name" value="DD-peptidase/beta-lactamase superfamily"/>
    <property type="match status" value="1"/>
</dbReference>
<dbReference type="EC" id="2.4.-.-" evidence="13"/>
<dbReference type="InterPro" id="IPR012338">
    <property type="entry name" value="Beta-lactam/transpept-like"/>
</dbReference>
<protein>
    <submittedName>
        <fullName evidence="13">Transglycosylase domain-containing protein</fullName>
        <ecNumber evidence="13">2.4.-.-</ecNumber>
    </submittedName>
</protein>
<dbReference type="Proteomes" id="UP001214441">
    <property type="component" value="Unassembled WGS sequence"/>
</dbReference>
<keyword evidence="10" id="KW-0812">Transmembrane</keyword>
<dbReference type="PANTHER" id="PTHR32282">
    <property type="entry name" value="BINDING PROTEIN TRANSPEPTIDASE, PUTATIVE-RELATED"/>
    <property type="match status" value="1"/>
</dbReference>
<evidence type="ECO:0000313" key="13">
    <source>
        <dbReference type="EMBL" id="MDJ1131877.1"/>
    </source>
</evidence>
<proteinExistence type="predicted"/>
<evidence type="ECO:0000256" key="8">
    <source>
        <dbReference type="ARBA" id="ARBA00049902"/>
    </source>
</evidence>
<evidence type="ECO:0000256" key="2">
    <source>
        <dbReference type="ARBA" id="ARBA00022670"/>
    </source>
</evidence>
<evidence type="ECO:0000256" key="9">
    <source>
        <dbReference type="SAM" id="MobiDB-lite"/>
    </source>
</evidence>
<dbReference type="Pfam" id="PF00912">
    <property type="entry name" value="Transgly"/>
    <property type="match status" value="1"/>
</dbReference>
<keyword evidence="10" id="KW-1133">Transmembrane helix</keyword>
<feature type="compositionally biased region" description="Basic and acidic residues" evidence="9">
    <location>
        <begin position="695"/>
        <end position="705"/>
    </location>
</feature>
<dbReference type="SUPFAM" id="SSF56601">
    <property type="entry name" value="beta-lactamase/transpeptidase-like"/>
    <property type="match status" value="1"/>
</dbReference>
<reference evidence="13 14" key="1">
    <citation type="submission" date="2023-05" db="EMBL/GenBank/DDBJ databases">
        <title>Streptantibioticus silvisoli sp. nov., acidotolerant actinomycetes 1 from pine litter.</title>
        <authorList>
            <person name="Swiecimska M."/>
            <person name="Golinska P."/>
            <person name="Sangal V."/>
            <person name="Wachnowicz B."/>
            <person name="Goodfellow M."/>
        </authorList>
    </citation>
    <scope>NUCLEOTIDE SEQUENCE [LARGE SCALE GENOMIC DNA]</scope>
    <source>
        <strain evidence="13 14">DSM 42109</strain>
    </source>
</reference>
<feature type="domain" description="Penicillin-binding protein transpeptidase" evidence="11">
    <location>
        <begin position="363"/>
        <end position="627"/>
    </location>
</feature>
<dbReference type="Pfam" id="PF00905">
    <property type="entry name" value="Transpeptidase"/>
    <property type="match status" value="1"/>
</dbReference>
<keyword evidence="6" id="KW-0511">Multifunctional enzyme</keyword>
<evidence type="ECO:0000256" key="6">
    <source>
        <dbReference type="ARBA" id="ARBA00023268"/>
    </source>
</evidence>
<evidence type="ECO:0000256" key="10">
    <source>
        <dbReference type="SAM" id="Phobius"/>
    </source>
</evidence>
<keyword evidence="14" id="KW-1185">Reference proteome</keyword>
<evidence type="ECO:0000259" key="11">
    <source>
        <dbReference type="Pfam" id="PF00905"/>
    </source>
</evidence>
<keyword evidence="4 13" id="KW-0808">Transferase</keyword>
<keyword evidence="1" id="KW-0121">Carboxypeptidase</keyword>
<keyword evidence="3 13" id="KW-0328">Glycosyltransferase</keyword>
<sequence>MAKKRAGGGLTGPQQVARFLGVSVLAGAVMAGLALPAVGTLGLAAKGTVEGFDELPVNLKRPPLSQRTTILDSQGGEIAKVYSRDRTVVDLKNISPYMRKAIVAIEDARFYKHGAVDLKGVLRAVNRNAQSGEVSQGASTLTQQYVKNVFVEEAGNDPEKVALATQQTIGRKIKELKFAIQVEEELGKKRILENYLNITFFGQQAYGVEAAAQRYFSKSAKELTLEESALLAGIVQSPSRYDPVNDPQEAKKRRNAVLARMAVQGDISRSQAEAAKKKPIKLSVSKPKNGCITADKGAGFFCNYVREVFLSDPTFGKTSKARAKRWNQGGLTIKTTLDPKAQDSVKHSVEQHVNKSDKVATAVSIVEPGTGKIRGMGQSRPYGFGKNETEINLSVDQDMGGGAGYQPGSTFKPVIAAAALDRGTSPYQSYPSPYRMQYPSPVTTCKGNWSGKAPVENENRGEVGPYRMKEATAKSVNTYFVSLISQVGICPVTDMSKKMGIERADGKKIDQVPSISLGTQEMSPLTMAEGYATFANRGVHCTSVAIESITDPQGKRLKVPKTQCERAMKTKTADTVNTLLRGVVEDGTGKKAGLSGRDSAGKTGTTDQRYAAWFVGYTPNLSGAVWVGDPAHRTQMTNITIGGVPYDKVFGGEVPGPIWRDAMAGALADKQAPKFHHVPIKDDDKKKKKKKPKPPKHDADDHKPDNPPPDVDVPPDIIGGGDNGGGDNGGNGGWPGGNGNGGNGGGPGGWDTGGADGGWDPGGNGEWP</sequence>
<dbReference type="InterPro" id="IPR001264">
    <property type="entry name" value="Glyco_trans_51"/>
</dbReference>